<dbReference type="InterPro" id="IPR002048">
    <property type="entry name" value="EF_hand_dom"/>
</dbReference>
<accession>A0A9W7E1Q8</accession>
<dbReference type="PANTHER" id="PTHR45942">
    <property type="entry name" value="PROTEIN PHOSPATASE 3 REGULATORY SUBUNIT B ALPHA ISOFORM TYPE 1"/>
    <property type="match status" value="1"/>
</dbReference>
<organism evidence="6 7">
    <name type="scientific">Triparma retinervis</name>
    <dbReference type="NCBI Taxonomy" id="2557542"/>
    <lineage>
        <taxon>Eukaryota</taxon>
        <taxon>Sar</taxon>
        <taxon>Stramenopiles</taxon>
        <taxon>Ochrophyta</taxon>
        <taxon>Bolidophyceae</taxon>
        <taxon>Parmales</taxon>
        <taxon>Triparmaceae</taxon>
        <taxon>Triparma</taxon>
    </lineage>
</organism>
<dbReference type="InterPro" id="IPR011992">
    <property type="entry name" value="EF-hand-dom_pair"/>
</dbReference>
<dbReference type="EMBL" id="BRXZ01002554">
    <property type="protein sequence ID" value="GMH64819.1"/>
    <property type="molecule type" value="Genomic_DNA"/>
</dbReference>
<evidence type="ECO:0000256" key="4">
    <source>
        <dbReference type="SAM" id="MobiDB-lite"/>
    </source>
</evidence>
<sequence length="1267" mass="142926">FTYTHAYTLFKAFIEIDFDNSGEVTVTEFHQFLGLKPSRFSERIFGILDLDESGALEFNEFVIGIWNFCTYDALLITKFAFDIFDIDDLGKLQLAECEALIRMVYDEADADPDLMKKIDADQDGEITIDEFAALITRQPQILQPAFDMQRALRMKCFGIKFWELATERRKEYFANYDGLANSSWESIQKILLIRQKEREEEAKREQEEFVAEANERMSEHKEKKTEQFTEQQERRKKTMERIMAKELPEERDEREHWSMFAECKENMESECPFARLSWRIDERARMWDLMDKLKSMHDVTMEAQEARDIAMAEGPDGDAKAEAYLRTKAGKKKILFDTTVCYGNMLHKNWVKGNALQRVLAPMFKPEGEGQVTIMARVAKRLICGNKGDLDAAHTEALGSTTESYHKLEREKTKDKYFDARKQSESDFKELTQEVVDLFGTRNTRWERLYDEEARTTYVYNWKNGKTLGGNPAICEVCDEEIEEVDFKCFNCNTLRSNVNQPKYKGRTPLEDLMQVTYLDQGKKHEGVSLGKADNDDDHEFAEDEEGQAGMMGVLRSKTRTFKRTWRKSKGGEMMRTFRKTLGKLPMPKHHGSWTSGPPNPLRQASKDIDDKMFSFQIEDPSTSRINKAKSCKTEIPADGTFQVRNIDTGHLPSSKSANSARFLNQATFGATKEEIASFTDRASWVKDQMDNQPVTSHRQYYREKSNFRLPMTGLDVGDIRGPCEQKSRWHQFAFNNNDVGKTVSFDTSGAITLLLVDGAVRTELDPDTTDFGTTTSPQVICTVAEKFKGDVKFGSGSDCKGKTKNQLIKFEVTTPPGERVVLTAPDSSFIDLDFQVNNVKLLSDSISRNCPTKLDATLFALAESSSTYYLYDPRVHRIDNSLENPSTKPAVPGEACSNVPKSFVNAHTCVADTSACVSPAFSTTELTLDAPTILKFYELAERHVHYIEGLTTLDMDSPCKSQRSRWMKQSSGVCSGDSTDAAIKSVIEAAISESPDMNGDIVDINVKGECSDNSDSAVGAKVMVDNVCYENVHENEHDVFDFTYWTHTHPGNENAFKESRANPIAAVALSGSAKIAFPSWHPIPRWKQALGETQKNSIVHVGRLGETIAFEELPEQVQRREVSDYFGATALAGTTGGVEACGSPGEASPIPSLGMRFSTMVIEQNDSNDQASKLSDQRHAAEEAKQMVFTTLALNAKDQLRQRVAWALSQILVISADGAGGDKENEKFLAYYDIFVRHAFGNYRDILKEVTYSPVMGSMLSYLGSR</sequence>
<evidence type="ECO:0000259" key="5">
    <source>
        <dbReference type="PROSITE" id="PS50222"/>
    </source>
</evidence>
<feature type="non-terminal residue" evidence="6">
    <location>
        <position position="1"/>
    </location>
</feature>
<name>A0A9W7E1Q8_9STRA</name>
<dbReference type="OrthoDB" id="191686at2759"/>
<dbReference type="InterPro" id="IPR014917">
    <property type="entry name" value="DUF1800"/>
</dbReference>
<keyword evidence="3" id="KW-0106">Calcium</keyword>
<feature type="region of interest" description="Disordered" evidence="4">
    <location>
        <begin position="214"/>
        <end position="233"/>
    </location>
</feature>
<feature type="domain" description="EF-hand" evidence="5">
    <location>
        <begin position="113"/>
        <end position="141"/>
    </location>
</feature>
<gene>
    <name evidence="6" type="ORF">TrRE_jg7984</name>
</gene>
<feature type="non-terminal residue" evidence="6">
    <location>
        <position position="1267"/>
    </location>
</feature>
<evidence type="ECO:0000256" key="3">
    <source>
        <dbReference type="ARBA" id="ARBA00022837"/>
    </source>
</evidence>
<proteinExistence type="predicted"/>
<protein>
    <recommendedName>
        <fullName evidence="5">EF-hand domain-containing protein</fullName>
    </recommendedName>
</protein>
<dbReference type="Gene3D" id="1.10.238.10">
    <property type="entry name" value="EF-hand"/>
    <property type="match status" value="1"/>
</dbReference>
<dbReference type="GO" id="GO:0005509">
    <property type="term" value="F:calcium ion binding"/>
    <property type="evidence" value="ECO:0007669"/>
    <property type="project" value="InterPro"/>
</dbReference>
<dbReference type="InterPro" id="IPR018247">
    <property type="entry name" value="EF_Hand_1_Ca_BS"/>
</dbReference>
<comment type="caution">
    <text evidence="6">The sequence shown here is derived from an EMBL/GenBank/DDBJ whole genome shotgun (WGS) entry which is preliminary data.</text>
</comment>
<keyword evidence="1" id="KW-0479">Metal-binding</keyword>
<evidence type="ECO:0000256" key="1">
    <source>
        <dbReference type="ARBA" id="ARBA00022723"/>
    </source>
</evidence>
<dbReference type="SUPFAM" id="SSF47473">
    <property type="entry name" value="EF-hand"/>
    <property type="match status" value="1"/>
</dbReference>
<keyword evidence="2" id="KW-0677">Repeat</keyword>
<evidence type="ECO:0000313" key="6">
    <source>
        <dbReference type="EMBL" id="GMH64819.1"/>
    </source>
</evidence>
<evidence type="ECO:0000256" key="2">
    <source>
        <dbReference type="ARBA" id="ARBA00022737"/>
    </source>
</evidence>
<dbReference type="Proteomes" id="UP001165082">
    <property type="component" value="Unassembled WGS sequence"/>
</dbReference>
<dbReference type="CDD" id="cd00051">
    <property type="entry name" value="EFh"/>
    <property type="match status" value="1"/>
</dbReference>
<dbReference type="PROSITE" id="PS00018">
    <property type="entry name" value="EF_HAND_1"/>
    <property type="match status" value="3"/>
</dbReference>
<evidence type="ECO:0000313" key="7">
    <source>
        <dbReference type="Proteomes" id="UP001165082"/>
    </source>
</evidence>
<dbReference type="Pfam" id="PF08811">
    <property type="entry name" value="DUF1800"/>
    <property type="match status" value="1"/>
</dbReference>
<reference evidence="6" key="1">
    <citation type="submission" date="2022-07" db="EMBL/GenBank/DDBJ databases">
        <title>Genome analysis of Parmales, a sister group of diatoms, reveals the evolutionary specialization of diatoms from phago-mixotrophs to photoautotrophs.</title>
        <authorList>
            <person name="Ban H."/>
            <person name="Sato S."/>
            <person name="Yoshikawa S."/>
            <person name="Kazumasa Y."/>
            <person name="Nakamura Y."/>
            <person name="Ichinomiya M."/>
            <person name="Saitoh K."/>
            <person name="Sato N."/>
            <person name="Blanc-Mathieu R."/>
            <person name="Endo H."/>
            <person name="Kuwata A."/>
            <person name="Ogata H."/>
        </authorList>
    </citation>
    <scope>NUCLEOTIDE SEQUENCE</scope>
</reference>
<dbReference type="AlphaFoldDB" id="A0A9W7E1Q8"/>
<dbReference type="SMART" id="SM00054">
    <property type="entry name" value="EFh"/>
    <property type="match status" value="4"/>
</dbReference>
<dbReference type="PROSITE" id="PS50222">
    <property type="entry name" value="EF_HAND_2"/>
    <property type="match status" value="2"/>
</dbReference>
<feature type="domain" description="EF-hand" evidence="5">
    <location>
        <begin position="9"/>
        <end position="39"/>
    </location>
</feature>
<keyword evidence="7" id="KW-1185">Reference proteome</keyword>